<dbReference type="EMBL" id="JAACYA010000002">
    <property type="protein sequence ID" value="MBK3332733.1"/>
    <property type="molecule type" value="Genomic_DNA"/>
</dbReference>
<dbReference type="EC" id="2.3.1.286" evidence="1"/>
<evidence type="ECO:0000313" key="7">
    <source>
        <dbReference type="Proteomes" id="UP000772812"/>
    </source>
</evidence>
<accession>A0ABS1GIG8</accession>
<name>A0ABS1GIG8_9AQUI</name>
<feature type="domain" description="Deacetylase sirtuin-type" evidence="5">
    <location>
        <begin position="1"/>
        <end position="273"/>
    </location>
</feature>
<dbReference type="InterPro" id="IPR026591">
    <property type="entry name" value="Sirtuin_cat_small_dom_sf"/>
</dbReference>
<dbReference type="PANTHER" id="PTHR11085">
    <property type="entry name" value="NAD-DEPENDENT PROTEIN DEACYLASE SIRTUIN-5, MITOCHONDRIAL-RELATED"/>
    <property type="match status" value="1"/>
</dbReference>
<dbReference type="Pfam" id="PF02146">
    <property type="entry name" value="SIR2"/>
    <property type="match status" value="1"/>
</dbReference>
<dbReference type="PROSITE" id="PS50305">
    <property type="entry name" value="SIRTUIN"/>
    <property type="match status" value="1"/>
</dbReference>
<evidence type="ECO:0000256" key="2">
    <source>
        <dbReference type="ARBA" id="ARBA00022679"/>
    </source>
</evidence>
<proteinExistence type="predicted"/>
<keyword evidence="7" id="KW-1185">Reference proteome</keyword>
<dbReference type="InterPro" id="IPR029035">
    <property type="entry name" value="DHS-like_NAD/FAD-binding_dom"/>
</dbReference>
<dbReference type="Gene3D" id="3.40.50.1220">
    <property type="entry name" value="TPP-binding domain"/>
    <property type="match status" value="1"/>
</dbReference>
<dbReference type="PANTHER" id="PTHR11085:SF10">
    <property type="entry name" value="NAD-DEPENDENT PROTEIN DEACYLASE SIRTUIN-5, MITOCHONDRIAL-RELATED"/>
    <property type="match status" value="1"/>
</dbReference>
<comment type="caution">
    <text evidence="4">Lacks conserved residue(s) required for the propagation of feature annotation.</text>
</comment>
<dbReference type="Proteomes" id="UP000772812">
    <property type="component" value="Unassembled WGS sequence"/>
</dbReference>
<sequence length="278" mass="31882">MDKQINRAKEVIKEADALLITAGAGMGVDSGLPDFRGTEGFWRAYPIARKLGLRFEELANPRWFHENPKLAWAFYGHRLNLYRKTQPHEGFYILKKLGESKRGGYFVFTSNVDGQFQKAGFDEKKIVEIHGSIHHLQCIKPCTDDIWPADDVEINIDMEKFEAKEPLPRCKHCGALARPNILMFGDWEWISHRTAGQEFRLERWLERIDDMGYHLVIIEIGAGKAVPTVRMFSERVADRLHGTLIRINPRDYDVPSTRHISIPLKGLEGLKTITEGTL</sequence>
<gene>
    <name evidence="6" type="ORF">GWK41_06595</name>
</gene>
<evidence type="ECO:0000256" key="1">
    <source>
        <dbReference type="ARBA" id="ARBA00012928"/>
    </source>
</evidence>
<protein>
    <recommendedName>
        <fullName evidence="1">protein acetyllysine N-acetyltransferase</fullName>
        <ecNumber evidence="1">2.3.1.286</ecNumber>
    </recommendedName>
</protein>
<keyword evidence="2" id="KW-0808">Transferase</keyword>
<evidence type="ECO:0000256" key="4">
    <source>
        <dbReference type="PROSITE-ProRule" id="PRU00236"/>
    </source>
</evidence>
<organism evidence="6 7">
    <name type="scientific">Persephonella atlantica</name>
    <dbReference type="NCBI Taxonomy" id="2699429"/>
    <lineage>
        <taxon>Bacteria</taxon>
        <taxon>Pseudomonadati</taxon>
        <taxon>Aquificota</taxon>
        <taxon>Aquificia</taxon>
        <taxon>Aquificales</taxon>
        <taxon>Hydrogenothermaceae</taxon>
        <taxon>Persephonella</taxon>
    </lineage>
</organism>
<dbReference type="InterPro" id="IPR003000">
    <property type="entry name" value="Sirtuin"/>
</dbReference>
<keyword evidence="3" id="KW-0520">NAD</keyword>
<dbReference type="InterPro" id="IPR050134">
    <property type="entry name" value="NAD-dep_sirtuin_deacylases"/>
</dbReference>
<evidence type="ECO:0000313" key="6">
    <source>
        <dbReference type="EMBL" id="MBK3332733.1"/>
    </source>
</evidence>
<evidence type="ECO:0000256" key="3">
    <source>
        <dbReference type="ARBA" id="ARBA00023027"/>
    </source>
</evidence>
<reference evidence="6 7" key="1">
    <citation type="journal article" date="2021" name="Syst. Appl. Microbiol.">
        <title>Persephonella atlantica sp. nov.: How to adapt to physico-chemical gradients in high temperature hydrothermal habitats.</title>
        <authorList>
            <person name="Francois D.X."/>
            <person name="Godfroy A."/>
            <person name="Mathien C."/>
            <person name="Aube J."/>
            <person name="Cathalot C."/>
            <person name="Lesongeur F."/>
            <person name="L'Haridon S."/>
            <person name="Philippon X."/>
            <person name="Roussel E.G."/>
        </authorList>
    </citation>
    <scope>NUCLEOTIDE SEQUENCE [LARGE SCALE GENOMIC DNA]</scope>
    <source>
        <strain evidence="6 7">MO1340</strain>
    </source>
</reference>
<dbReference type="SUPFAM" id="SSF52467">
    <property type="entry name" value="DHS-like NAD/FAD-binding domain"/>
    <property type="match status" value="1"/>
</dbReference>
<evidence type="ECO:0000259" key="5">
    <source>
        <dbReference type="PROSITE" id="PS50305"/>
    </source>
</evidence>
<comment type="caution">
    <text evidence="6">The sequence shown here is derived from an EMBL/GenBank/DDBJ whole genome shotgun (WGS) entry which is preliminary data.</text>
</comment>
<dbReference type="InterPro" id="IPR026590">
    <property type="entry name" value="Ssirtuin_cat_dom"/>
</dbReference>
<dbReference type="Gene3D" id="3.30.1600.10">
    <property type="entry name" value="SIR2/SIRT2 'Small Domain"/>
    <property type="match status" value="1"/>
</dbReference>